<gene>
    <name evidence="3" type="ORF">G9U52_04560</name>
</gene>
<feature type="chain" id="PRO_5045106422" evidence="2">
    <location>
        <begin position="35"/>
        <end position="818"/>
    </location>
</feature>
<evidence type="ECO:0000313" key="4">
    <source>
        <dbReference type="Proteomes" id="UP001165962"/>
    </source>
</evidence>
<feature type="signal peptide" evidence="2">
    <location>
        <begin position="1"/>
        <end position="34"/>
    </location>
</feature>
<keyword evidence="4" id="KW-1185">Reference proteome</keyword>
<organism evidence="3 4">
    <name type="scientific">Paenibacillus agricola</name>
    <dbReference type="NCBI Taxonomy" id="2716264"/>
    <lineage>
        <taxon>Bacteria</taxon>
        <taxon>Bacillati</taxon>
        <taxon>Bacillota</taxon>
        <taxon>Bacilli</taxon>
        <taxon>Bacillales</taxon>
        <taxon>Paenibacillaceae</taxon>
        <taxon>Paenibacillus</taxon>
    </lineage>
</organism>
<dbReference type="RefSeq" id="WP_166146767.1">
    <property type="nucleotide sequence ID" value="NZ_JAAOIW010000002.1"/>
</dbReference>
<evidence type="ECO:0000256" key="1">
    <source>
        <dbReference type="SAM" id="MobiDB-lite"/>
    </source>
</evidence>
<comment type="caution">
    <text evidence="3">The sequence shown here is derived from an EMBL/GenBank/DDBJ whole genome shotgun (WGS) entry which is preliminary data.</text>
</comment>
<keyword evidence="2" id="KW-0732">Signal</keyword>
<dbReference type="EMBL" id="JAAOIW010000002">
    <property type="protein sequence ID" value="NHN29098.1"/>
    <property type="molecule type" value="Genomic_DNA"/>
</dbReference>
<feature type="region of interest" description="Disordered" evidence="1">
    <location>
        <begin position="406"/>
        <end position="536"/>
    </location>
</feature>
<reference evidence="3" key="1">
    <citation type="submission" date="2020-03" db="EMBL/GenBank/DDBJ databases">
        <title>Draft sequencing of Paenibacilllus sp. S3N08.</title>
        <authorList>
            <person name="Kim D.-U."/>
        </authorList>
    </citation>
    <scope>NUCLEOTIDE SEQUENCE</scope>
    <source>
        <strain evidence="3">S3N08</strain>
    </source>
</reference>
<evidence type="ECO:0000313" key="3">
    <source>
        <dbReference type="EMBL" id="NHN29098.1"/>
    </source>
</evidence>
<proteinExistence type="predicted"/>
<protein>
    <submittedName>
        <fullName evidence="3">Uncharacterized protein</fullName>
    </submittedName>
</protein>
<accession>A0ABX0J2Q7</accession>
<name>A0ABX0J2Q7_9BACL</name>
<dbReference type="Proteomes" id="UP001165962">
    <property type="component" value="Unassembled WGS sequence"/>
</dbReference>
<evidence type="ECO:0000256" key="2">
    <source>
        <dbReference type="SAM" id="SignalP"/>
    </source>
</evidence>
<sequence length="818" mass="87107">MKNNHKSAPFNKKWLFTLAVCTTCMLAVAPSAFAGKEGVFVSADTYFTLEDASFTAGNDSTSLQFALKMHNGSSEDIDFNSYGVRIVDAEGNPFSAQLTSKQNARVTPGKDSDFRFFSKMAIGETPEELKVNVFAWDETEPTFMRSIGDLSVYSAVSSLYDASKQILIPMNDLDASYSKEVQVAMRLGRSYQIAENGSSYMYTELYTQNTDKVNLSLPSNLQFRLIGTDSLQYVGALLEGNQQPLQPGKLTKLTLRTLVPDSFLIAKSRIEAFHVESAEDRILGALSISETELRMPIGQEQPYSMLGSDNGIRVMAERAIAVKQTEGILLQTTVKIRNDSATATTLPAFTAAYQFGTGSVEASQEQSVRTGFLSPHQTATVQYSVLLPDGIDPKTVDLVLFEPVSGTNTGASATNNTSNSSANSAGTSSNSGSIANGTAGSATNGANGNASSTGSTGSTGNTSSNGGSASNSSNSGNAGNTTNNSANSNNDASSNTASSSNSIASGSASSASNSSNGSTSSSNTTNNSNTANRNTSGKRPIMLIDLSTVEFASHAAIQSKSYELGTPLSFVSNGWLDTNIEVSLVELHMHENSDFGYKTAVAKYKLTNRGSSTLNLPALGTELINNQGLAFAGIRQSSTASQIMPNTSYVVSYSYLLPTSETGAQLALNVFDPKSTASNKLSIGTYQVAIQPESTDKTISFYPFQISFDAYAITTLYSSNAYNYILSLDLSVSRQDLVIVDQNFSQLEFEIIDGLGRSLGSQTAAFTGTQKLISGNQKITFSNIKTQQFETGLTIHVYETITTPNGPAKRLVKLLTQE</sequence>